<keyword evidence="4 6" id="KW-0493">Microtubule</keyword>
<dbReference type="PANTHER" id="PTHR19302">
    <property type="entry name" value="GAMMA TUBULIN COMPLEX PROTEIN"/>
    <property type="match status" value="1"/>
</dbReference>
<dbReference type="Proteomes" id="UP001151699">
    <property type="component" value="Chromosome A"/>
</dbReference>
<organism evidence="9 10">
    <name type="scientific">Pseudolycoriella hygida</name>
    <dbReference type="NCBI Taxonomy" id="35572"/>
    <lineage>
        <taxon>Eukaryota</taxon>
        <taxon>Metazoa</taxon>
        <taxon>Ecdysozoa</taxon>
        <taxon>Arthropoda</taxon>
        <taxon>Hexapoda</taxon>
        <taxon>Insecta</taxon>
        <taxon>Pterygota</taxon>
        <taxon>Neoptera</taxon>
        <taxon>Endopterygota</taxon>
        <taxon>Diptera</taxon>
        <taxon>Nematocera</taxon>
        <taxon>Sciaroidea</taxon>
        <taxon>Sciaridae</taxon>
        <taxon>Pseudolycoriella</taxon>
    </lineage>
</organism>
<evidence type="ECO:0000256" key="5">
    <source>
        <dbReference type="ARBA" id="ARBA00023212"/>
    </source>
</evidence>
<dbReference type="GO" id="GO:0051225">
    <property type="term" value="P:spindle assembly"/>
    <property type="evidence" value="ECO:0007669"/>
    <property type="project" value="TreeGrafter"/>
</dbReference>
<reference evidence="9" key="1">
    <citation type="submission" date="2022-07" db="EMBL/GenBank/DDBJ databases">
        <authorList>
            <person name="Trinca V."/>
            <person name="Uliana J.V.C."/>
            <person name="Torres T.T."/>
            <person name="Ward R.J."/>
            <person name="Monesi N."/>
        </authorList>
    </citation>
    <scope>NUCLEOTIDE SEQUENCE</scope>
    <source>
        <strain evidence="9">HSMRA1968</strain>
        <tissue evidence="9">Whole embryos</tissue>
    </source>
</reference>
<evidence type="ECO:0000259" key="8">
    <source>
        <dbReference type="Pfam" id="PF17681"/>
    </source>
</evidence>
<dbReference type="GO" id="GO:0051321">
    <property type="term" value="P:meiotic cell cycle"/>
    <property type="evidence" value="ECO:0007669"/>
    <property type="project" value="TreeGrafter"/>
</dbReference>
<dbReference type="InterPro" id="IPR042241">
    <property type="entry name" value="GCP_C_sf"/>
</dbReference>
<name>A0A9Q0NDC5_9DIPT</name>
<dbReference type="InterPro" id="IPR040457">
    <property type="entry name" value="GCP_C"/>
</dbReference>
<keyword evidence="3 6" id="KW-0963">Cytoplasm</keyword>
<dbReference type="EMBL" id="WJQU01000001">
    <property type="protein sequence ID" value="KAJ6647446.1"/>
    <property type="molecule type" value="Genomic_DNA"/>
</dbReference>
<keyword evidence="10" id="KW-1185">Reference proteome</keyword>
<dbReference type="InterPro" id="IPR041470">
    <property type="entry name" value="GCP_N"/>
</dbReference>
<dbReference type="AlphaFoldDB" id="A0A9Q0NDC5"/>
<evidence type="ECO:0000313" key="10">
    <source>
        <dbReference type="Proteomes" id="UP001151699"/>
    </source>
</evidence>
<comment type="similarity">
    <text evidence="2 6">Belongs to the TUBGCP family.</text>
</comment>
<proteinExistence type="inferred from homology"/>
<gene>
    <name evidence="9" type="primary">Grip75</name>
    <name evidence="9" type="ORF">Bhyg_02668</name>
</gene>
<dbReference type="GO" id="GO:0007020">
    <property type="term" value="P:microtubule nucleation"/>
    <property type="evidence" value="ECO:0007669"/>
    <property type="project" value="InterPro"/>
</dbReference>
<dbReference type="GO" id="GO:0043015">
    <property type="term" value="F:gamma-tubulin binding"/>
    <property type="evidence" value="ECO:0007669"/>
    <property type="project" value="InterPro"/>
</dbReference>
<evidence type="ECO:0000256" key="1">
    <source>
        <dbReference type="ARBA" id="ARBA00004267"/>
    </source>
</evidence>
<dbReference type="Pfam" id="PF17681">
    <property type="entry name" value="GCP_N_terminal"/>
    <property type="match status" value="1"/>
</dbReference>
<dbReference type="Pfam" id="PF04130">
    <property type="entry name" value="GCP_C_terminal"/>
    <property type="match status" value="1"/>
</dbReference>
<accession>A0A9Q0NDC5</accession>
<dbReference type="GO" id="GO:0051011">
    <property type="term" value="F:microtubule minus-end binding"/>
    <property type="evidence" value="ECO:0007669"/>
    <property type="project" value="TreeGrafter"/>
</dbReference>
<evidence type="ECO:0000256" key="3">
    <source>
        <dbReference type="ARBA" id="ARBA00022490"/>
    </source>
</evidence>
<protein>
    <recommendedName>
        <fullName evidence="6">Gamma-tubulin complex component</fullName>
    </recommendedName>
</protein>
<evidence type="ECO:0000259" key="7">
    <source>
        <dbReference type="Pfam" id="PF04130"/>
    </source>
</evidence>
<evidence type="ECO:0000256" key="6">
    <source>
        <dbReference type="RuleBase" id="RU363050"/>
    </source>
</evidence>
<dbReference type="GO" id="GO:0000922">
    <property type="term" value="C:spindle pole"/>
    <property type="evidence" value="ECO:0007669"/>
    <property type="project" value="InterPro"/>
</dbReference>
<comment type="caution">
    <text evidence="9">The sequence shown here is derived from an EMBL/GenBank/DDBJ whole genome shotgun (WGS) entry which is preliminary data.</text>
</comment>
<feature type="domain" description="Gamma tubulin complex component C-terminal" evidence="7">
    <location>
        <begin position="343"/>
        <end position="643"/>
    </location>
</feature>
<evidence type="ECO:0000313" key="9">
    <source>
        <dbReference type="EMBL" id="KAJ6647446.1"/>
    </source>
</evidence>
<dbReference type="Gene3D" id="1.20.120.1900">
    <property type="entry name" value="Gamma-tubulin complex, C-terminal domain"/>
    <property type="match status" value="1"/>
</dbReference>
<sequence>MIHELILSILHRKENKNLKRLLISNASHEFVHPSEHQILKKIVKIANNQVEVTKFVKEYNDAISLNDSGVQDDVLQKGIYLQELSKGINLCMTPYRESMEEFEQRFLNTPTFSLILLYTELRRFEELFEFLLEFITGIRTERLHGCALLEYLHNKSLHGNAQICEAVEIRIQRSVRSIFIKQLSEWVFYGELDDKYGEFFIQHIDQRNSTDHQTASGQTTTTVSDATKSVNSDLWRYEIWYEMLPHYLTPTWAGEVLFLGQTVVMFNMDRKEIEKHVRQSRDDETDDITEIGSLWDNQDFIQQFQELREDSGANMLKLVQLVEKIKIYVSEKLTKIALKQVDLIKQLKLIKDFYMLGRGELFLEFVKKTQGIQNAALDEYTARTVSKAFENAACSVNVVEDLEHFTLNMPLNESDSMSLDIRGIFRHISLKYNVQWPLHLLFSPNVMERYNELFRFLLQIRRLQYDLQTVWCLHRERKMGKLSPMLQFRNQLMFLVDNLQYYLQVDVLESQFSILMDTVQKSKDFEHIQRAHTVFQANVMSLCFLLHDVDTSKSMHQSIVQTNENPVFVILNQLMDNVSLFCDLSLKCSDRLTKSQKSAFSSYESMVKDNVKDLMQLLMGWKAGASCAPLNQLLLRLDYNYYYSSQHAESIK</sequence>
<evidence type="ECO:0000256" key="4">
    <source>
        <dbReference type="ARBA" id="ARBA00022701"/>
    </source>
</evidence>
<keyword evidence="5 6" id="KW-0206">Cytoskeleton</keyword>
<dbReference type="GO" id="GO:0000278">
    <property type="term" value="P:mitotic cell cycle"/>
    <property type="evidence" value="ECO:0007669"/>
    <property type="project" value="TreeGrafter"/>
</dbReference>
<evidence type="ECO:0000256" key="2">
    <source>
        <dbReference type="ARBA" id="ARBA00010337"/>
    </source>
</evidence>
<dbReference type="OrthoDB" id="78652at2759"/>
<feature type="domain" description="Gamma tubulin complex component protein N-terminal" evidence="8">
    <location>
        <begin position="20"/>
        <end position="339"/>
    </location>
</feature>
<dbReference type="GO" id="GO:0000930">
    <property type="term" value="C:gamma-tubulin complex"/>
    <property type="evidence" value="ECO:0007669"/>
    <property type="project" value="TreeGrafter"/>
</dbReference>
<dbReference type="InterPro" id="IPR007259">
    <property type="entry name" value="GCP"/>
</dbReference>
<dbReference type="PANTHER" id="PTHR19302:SF27">
    <property type="entry name" value="GAMMA-TUBULIN COMPLEX COMPONENT 4"/>
    <property type="match status" value="1"/>
</dbReference>
<dbReference type="GO" id="GO:0031122">
    <property type="term" value="P:cytoplasmic microtubule organization"/>
    <property type="evidence" value="ECO:0007669"/>
    <property type="project" value="TreeGrafter"/>
</dbReference>
<dbReference type="GO" id="GO:0005874">
    <property type="term" value="C:microtubule"/>
    <property type="evidence" value="ECO:0007669"/>
    <property type="project" value="UniProtKB-KW"/>
</dbReference>
<comment type="subcellular location">
    <subcellularLocation>
        <location evidence="1 6">Cytoplasm</location>
        <location evidence="1 6">Cytoskeleton</location>
        <location evidence="1 6">Microtubule organizing center</location>
    </subcellularLocation>
</comment>